<keyword evidence="1" id="KW-0723">Serine/threonine-protein kinase</keyword>
<feature type="transmembrane region" description="Helical" evidence="4">
    <location>
        <begin position="14"/>
        <end position="39"/>
    </location>
</feature>
<evidence type="ECO:0000256" key="4">
    <source>
        <dbReference type="SAM" id="Phobius"/>
    </source>
</evidence>
<evidence type="ECO:0000313" key="6">
    <source>
        <dbReference type="EMBL" id="KAK6931390.1"/>
    </source>
</evidence>
<keyword evidence="3" id="KW-0067">ATP-binding</keyword>
<dbReference type="PANTHER" id="PTHR47989:SF43">
    <property type="entry name" value="CALCIUM_CALMODULIN-REGULATED RECEPTOR-LIKE KINASE 2"/>
    <property type="match status" value="1"/>
</dbReference>
<keyword evidence="2" id="KW-0547">Nucleotide-binding</keyword>
<evidence type="ECO:0000313" key="7">
    <source>
        <dbReference type="Proteomes" id="UP001370490"/>
    </source>
</evidence>
<organism evidence="6 7">
    <name type="scientific">Dillenia turbinata</name>
    <dbReference type="NCBI Taxonomy" id="194707"/>
    <lineage>
        <taxon>Eukaryota</taxon>
        <taxon>Viridiplantae</taxon>
        <taxon>Streptophyta</taxon>
        <taxon>Embryophyta</taxon>
        <taxon>Tracheophyta</taxon>
        <taxon>Spermatophyta</taxon>
        <taxon>Magnoliopsida</taxon>
        <taxon>eudicotyledons</taxon>
        <taxon>Gunneridae</taxon>
        <taxon>Pentapetalae</taxon>
        <taxon>Dilleniales</taxon>
        <taxon>Dilleniaceae</taxon>
        <taxon>Dillenia</taxon>
    </lineage>
</organism>
<dbReference type="InterPro" id="IPR000719">
    <property type="entry name" value="Prot_kinase_dom"/>
</dbReference>
<dbReference type="EMBL" id="JBAMMX010000011">
    <property type="protein sequence ID" value="KAK6931390.1"/>
    <property type="molecule type" value="Genomic_DNA"/>
</dbReference>
<dbReference type="AlphaFoldDB" id="A0AAN8VBZ0"/>
<evidence type="ECO:0000256" key="2">
    <source>
        <dbReference type="ARBA" id="ARBA00022741"/>
    </source>
</evidence>
<feature type="domain" description="Protein kinase" evidence="5">
    <location>
        <begin position="113"/>
        <end position="382"/>
    </location>
</feature>
<dbReference type="PROSITE" id="PS50011">
    <property type="entry name" value="PROTEIN_KINASE_DOM"/>
    <property type="match status" value="1"/>
</dbReference>
<dbReference type="InterPro" id="IPR008271">
    <property type="entry name" value="Ser/Thr_kinase_AS"/>
</dbReference>
<keyword evidence="4" id="KW-0812">Transmembrane</keyword>
<dbReference type="Gene3D" id="1.10.510.10">
    <property type="entry name" value="Transferase(Phosphotransferase) domain 1"/>
    <property type="match status" value="1"/>
</dbReference>
<accession>A0AAN8VBZ0</accession>
<evidence type="ECO:0000259" key="5">
    <source>
        <dbReference type="PROSITE" id="PS50011"/>
    </source>
</evidence>
<dbReference type="PANTHER" id="PTHR47989">
    <property type="entry name" value="OS01G0750732 PROTEIN"/>
    <property type="match status" value="1"/>
</dbReference>
<protein>
    <submittedName>
        <fullName evidence="6">Serine-threonine/tyrosine-protein kinase, catalytic domain</fullName>
    </submittedName>
</protein>
<name>A0AAN8VBZ0_9MAGN</name>
<keyword evidence="6" id="KW-0808">Transferase</keyword>
<dbReference type="InterPro" id="IPR001245">
    <property type="entry name" value="Ser-Thr/Tyr_kinase_cat_dom"/>
</dbReference>
<dbReference type="Proteomes" id="UP001370490">
    <property type="component" value="Unassembled WGS sequence"/>
</dbReference>
<dbReference type="GO" id="GO:0004674">
    <property type="term" value="F:protein serine/threonine kinase activity"/>
    <property type="evidence" value="ECO:0007669"/>
    <property type="project" value="UniProtKB-KW"/>
</dbReference>
<evidence type="ECO:0000256" key="1">
    <source>
        <dbReference type="ARBA" id="ARBA00022527"/>
    </source>
</evidence>
<keyword evidence="6" id="KW-0418">Kinase</keyword>
<comment type="caution">
    <text evidence="6">The sequence shown here is derived from an EMBL/GenBank/DDBJ whole genome shotgun (WGS) entry which is preliminary data.</text>
</comment>
<reference evidence="6 7" key="1">
    <citation type="submission" date="2023-12" db="EMBL/GenBank/DDBJ databases">
        <title>A high-quality genome assembly for Dillenia turbinata (Dilleniales).</title>
        <authorList>
            <person name="Chanderbali A."/>
        </authorList>
    </citation>
    <scope>NUCLEOTIDE SEQUENCE [LARGE SCALE GENOMIC DNA]</scope>
    <source>
        <strain evidence="6">LSX21</strain>
        <tissue evidence="6">Leaf</tissue>
    </source>
</reference>
<keyword evidence="4" id="KW-0472">Membrane</keyword>
<keyword evidence="7" id="KW-1185">Reference proteome</keyword>
<dbReference type="GO" id="GO:0005524">
    <property type="term" value="F:ATP binding"/>
    <property type="evidence" value="ECO:0007669"/>
    <property type="project" value="UniProtKB-KW"/>
</dbReference>
<proteinExistence type="predicted"/>
<dbReference type="InterPro" id="IPR011009">
    <property type="entry name" value="Kinase-like_dom_sf"/>
</dbReference>
<sequence>MVISKRDQFLEDHVLLVILGSLIGGVIGIFVSSVVFICIKSYRELSNTQIPTPPKNSLTASIDSSPRLSTSRSAYELQDCVSPCFWQNHHNKDVIPISDILNISYRDIKKATKNFTTILEKHSFGPVFQATMPTGEELAVKMLASNSKQGVKAFQTEAVLLSRLHHRNLVNLKGYCVNKEHFMLIYEYLGSGSLAKLLYGEGSTTLSWEQRFQIAVDVSCGIEYLHEGAVPPVVHCDLKSANILLDHSLRAKVSDFGLAMEDIFNNKRLSSEEENGCIDPEVESRNKFTKESDIYSFGIIIFELITAIHPEQNLLEYIDLASASPEGVDEILDRQLVGNCNMEEVRDLAKIGLWCLDKLLRNRPSIEEVSQAIANIRKHQIAEESKISFEDGDELQVAAKETEVSRVSARTNEGILFDIV</sequence>
<dbReference type="PROSITE" id="PS00108">
    <property type="entry name" value="PROTEIN_KINASE_ST"/>
    <property type="match status" value="1"/>
</dbReference>
<gene>
    <name evidence="6" type="ORF">RJ641_003183</name>
</gene>
<dbReference type="Gene3D" id="3.30.200.20">
    <property type="entry name" value="Phosphorylase Kinase, domain 1"/>
    <property type="match status" value="1"/>
</dbReference>
<dbReference type="SUPFAM" id="SSF56112">
    <property type="entry name" value="Protein kinase-like (PK-like)"/>
    <property type="match status" value="1"/>
</dbReference>
<evidence type="ECO:0000256" key="3">
    <source>
        <dbReference type="ARBA" id="ARBA00022840"/>
    </source>
</evidence>
<dbReference type="SMART" id="SM00220">
    <property type="entry name" value="S_TKc"/>
    <property type="match status" value="1"/>
</dbReference>
<keyword evidence="4" id="KW-1133">Transmembrane helix</keyword>
<dbReference type="Pfam" id="PF07714">
    <property type="entry name" value="PK_Tyr_Ser-Thr"/>
    <property type="match status" value="1"/>
</dbReference>